<dbReference type="STRING" id="313628.LNTAR_15297"/>
<accession>A6DRI4</accession>
<sequence>MRILAHTLNNKALQLSLSLAAYLNGPVSNIIETDSDPFYTLESYLPVDYTDYSDSQLAYALEQACLHAVRSQQKETSYLTPLEIHMDTDDLNDFKVLYYHIYAHSLSII</sequence>
<comment type="caution">
    <text evidence="1">The sequence shown here is derived from an EMBL/GenBank/DDBJ whole genome shotgun (WGS) entry which is preliminary data.</text>
</comment>
<gene>
    <name evidence="1" type="ORF">LNTAR_15297</name>
</gene>
<evidence type="ECO:0000313" key="2">
    <source>
        <dbReference type="Proteomes" id="UP000004947"/>
    </source>
</evidence>
<keyword evidence="2" id="KW-1185">Reference proteome</keyword>
<dbReference type="RefSeq" id="WP_007280456.1">
    <property type="nucleotide sequence ID" value="NZ_ABCK01000024.1"/>
</dbReference>
<dbReference type="EMBL" id="ABCK01000024">
    <property type="protein sequence ID" value="EDM25794.1"/>
    <property type="molecule type" value="Genomic_DNA"/>
</dbReference>
<dbReference type="AlphaFoldDB" id="A6DRI4"/>
<evidence type="ECO:0000313" key="1">
    <source>
        <dbReference type="EMBL" id="EDM25794.1"/>
    </source>
</evidence>
<protein>
    <submittedName>
        <fullName evidence="1">Uncharacterized protein</fullName>
    </submittedName>
</protein>
<dbReference type="Proteomes" id="UP000004947">
    <property type="component" value="Unassembled WGS sequence"/>
</dbReference>
<name>A6DRI4_9BACT</name>
<organism evidence="1 2">
    <name type="scientific">Lentisphaera araneosa HTCC2155</name>
    <dbReference type="NCBI Taxonomy" id="313628"/>
    <lineage>
        <taxon>Bacteria</taxon>
        <taxon>Pseudomonadati</taxon>
        <taxon>Lentisphaerota</taxon>
        <taxon>Lentisphaeria</taxon>
        <taxon>Lentisphaerales</taxon>
        <taxon>Lentisphaeraceae</taxon>
        <taxon>Lentisphaera</taxon>
    </lineage>
</organism>
<proteinExistence type="predicted"/>
<reference evidence="1 2" key="1">
    <citation type="journal article" date="2010" name="J. Bacteriol.">
        <title>Genome sequence of Lentisphaera araneosa HTCC2155T, the type species of the order Lentisphaerales in the phylum Lentisphaerae.</title>
        <authorList>
            <person name="Thrash J.C."/>
            <person name="Cho J.C."/>
            <person name="Vergin K.L."/>
            <person name="Morris R.M."/>
            <person name="Giovannoni S.J."/>
        </authorList>
    </citation>
    <scope>NUCLEOTIDE SEQUENCE [LARGE SCALE GENOMIC DNA]</scope>
    <source>
        <strain evidence="1 2">HTCC2155</strain>
    </source>
</reference>